<protein>
    <submittedName>
        <fullName evidence="2">ABC transporter permease</fullName>
    </submittedName>
</protein>
<dbReference type="PANTHER" id="PTHR37305:SF1">
    <property type="entry name" value="MEMBRANE PROTEIN"/>
    <property type="match status" value="1"/>
</dbReference>
<organism evidence="2 3">
    <name type="scientific">Anaeromicropila herbilytica</name>
    <dbReference type="NCBI Taxonomy" id="2785025"/>
    <lineage>
        <taxon>Bacteria</taxon>
        <taxon>Bacillati</taxon>
        <taxon>Bacillota</taxon>
        <taxon>Clostridia</taxon>
        <taxon>Lachnospirales</taxon>
        <taxon>Lachnospiraceae</taxon>
        <taxon>Anaeromicropila</taxon>
    </lineage>
</organism>
<accession>A0A7R7EI31</accession>
<dbReference type="Pfam" id="PF12679">
    <property type="entry name" value="ABC2_membrane_2"/>
    <property type="match status" value="1"/>
</dbReference>
<dbReference type="Proteomes" id="UP000595897">
    <property type="component" value="Chromosome"/>
</dbReference>
<feature type="transmembrane region" description="Helical" evidence="1">
    <location>
        <begin position="333"/>
        <end position="352"/>
    </location>
</feature>
<dbReference type="GO" id="GO:0140359">
    <property type="term" value="F:ABC-type transporter activity"/>
    <property type="evidence" value="ECO:0007669"/>
    <property type="project" value="InterPro"/>
</dbReference>
<feature type="transmembrane region" description="Helical" evidence="1">
    <location>
        <begin position="234"/>
        <end position="262"/>
    </location>
</feature>
<keyword evidence="1" id="KW-0812">Transmembrane</keyword>
<evidence type="ECO:0000256" key="1">
    <source>
        <dbReference type="SAM" id="Phobius"/>
    </source>
</evidence>
<dbReference type="KEGG" id="ahb:bsdtb5_01270"/>
<keyword evidence="1" id="KW-0472">Membrane</keyword>
<dbReference type="RefSeq" id="WP_271714140.1">
    <property type="nucleotide sequence ID" value="NZ_AP024169.1"/>
</dbReference>
<dbReference type="EMBL" id="AP024169">
    <property type="protein sequence ID" value="BCN28832.1"/>
    <property type="molecule type" value="Genomic_DNA"/>
</dbReference>
<dbReference type="AlphaFoldDB" id="A0A7R7EI31"/>
<reference evidence="2 3" key="1">
    <citation type="submission" date="2020-11" db="EMBL/GenBank/DDBJ databases">
        <title>Draft genome sequencing of a Lachnospiraceae strain isolated from anoxic soil subjected to BSD treatment.</title>
        <authorList>
            <person name="Uek A."/>
            <person name="Tonouchi A."/>
        </authorList>
    </citation>
    <scope>NUCLEOTIDE SEQUENCE [LARGE SCALE GENOMIC DNA]</scope>
    <source>
        <strain evidence="2 3">TB5</strain>
    </source>
</reference>
<dbReference type="GO" id="GO:0005886">
    <property type="term" value="C:plasma membrane"/>
    <property type="evidence" value="ECO:0007669"/>
    <property type="project" value="UniProtKB-SubCell"/>
</dbReference>
<evidence type="ECO:0000313" key="3">
    <source>
        <dbReference type="Proteomes" id="UP000595897"/>
    </source>
</evidence>
<keyword evidence="1" id="KW-1133">Transmembrane helix</keyword>
<name>A0A7R7EI31_9FIRM</name>
<dbReference type="PANTHER" id="PTHR37305">
    <property type="entry name" value="INTEGRAL MEMBRANE PROTEIN-RELATED"/>
    <property type="match status" value="1"/>
</dbReference>
<feature type="transmembrane region" description="Helical" evidence="1">
    <location>
        <begin position="383"/>
        <end position="403"/>
    </location>
</feature>
<sequence>MSRLIRTELYKFIKQRKNQLILEGLALFFIGVIVYYSYQEMNYDRATQKSMQMEYDNASGIQQSLSMYKASLEKANTEQKERMLKSHPRINEEFDFWDQEKITSFQLVYYYKNHKVKGEKYRKEIEIKKYENLLIGAKSKFISKENLKAKGEAPAELQRQITLDKYLIKHNIKIGNNPYHLTGINFLYLMLKGYIPMILLGLVTLLCIDIFIGEMEEGSYKLYLTQPFARGKIFISKIISAGITSVGVVTVLLFISFCITSIMNGVGDIHYPETIAENKMLYSLVTISNSIGNVKIVSIGTYLVMGYSLFFVLLIATVMMTMFISVITDSTSVTIGVITGLILLSFVFSSFLDEKTSLHGYYFLGYINIYNILNAQINAPLLLGILLNGIIVILLFLISCYTYQRKDLLGGVS</sequence>
<feature type="transmembrane region" description="Helical" evidence="1">
    <location>
        <begin position="194"/>
        <end position="213"/>
    </location>
</feature>
<evidence type="ECO:0000313" key="2">
    <source>
        <dbReference type="EMBL" id="BCN28832.1"/>
    </source>
</evidence>
<feature type="transmembrane region" description="Helical" evidence="1">
    <location>
        <begin position="20"/>
        <end position="38"/>
    </location>
</feature>
<keyword evidence="3" id="KW-1185">Reference proteome</keyword>
<proteinExistence type="predicted"/>
<gene>
    <name evidence="2" type="ORF">bsdtb5_01270</name>
</gene>